<evidence type="ECO:0000256" key="5">
    <source>
        <dbReference type="ARBA" id="ARBA00023136"/>
    </source>
</evidence>
<comment type="caution">
    <text evidence="7">The sequence shown here is derived from an EMBL/GenBank/DDBJ whole genome shotgun (WGS) entry which is preliminary data.</text>
</comment>
<accession>A0A4Y7R9W0</accession>
<dbReference type="RefSeq" id="WP_190258481.1">
    <property type="nucleotide sequence ID" value="NZ_QFGA01000002.1"/>
</dbReference>
<feature type="transmembrane region" description="Helical" evidence="6">
    <location>
        <begin position="409"/>
        <end position="430"/>
    </location>
</feature>
<protein>
    <submittedName>
        <fullName evidence="7">Lipid II flippase FtsW</fullName>
    </submittedName>
</protein>
<keyword evidence="3" id="KW-0133">Cell shape</keyword>
<evidence type="ECO:0000256" key="1">
    <source>
        <dbReference type="ARBA" id="ARBA00004141"/>
    </source>
</evidence>
<gene>
    <name evidence="7" type="primary">ftsW_2</name>
    <name evidence="7" type="ORF">Psch_02775</name>
</gene>
<evidence type="ECO:0000256" key="6">
    <source>
        <dbReference type="SAM" id="Phobius"/>
    </source>
</evidence>
<feature type="transmembrane region" description="Helical" evidence="6">
    <location>
        <begin position="343"/>
        <end position="361"/>
    </location>
</feature>
<proteinExistence type="predicted"/>
<dbReference type="InterPro" id="IPR001182">
    <property type="entry name" value="FtsW/RodA"/>
</dbReference>
<dbReference type="AlphaFoldDB" id="A0A4Y7R9W0"/>
<sequence>MNSADHDRPGLLSNAASLFGSRKAEQKLLFLTGVYTLAGMLVIFLTMPGATGRIALQAGLATVAGFFLVHIYWHFTGFKGDCFLLPVTAVLSATGLVFLFRLNSAYGTRQFIWLLAALLALLLTTRLLKDFRFLGDYKYIYALVGLVALILPIFFGREQGGAKSWLDFGLFQFQPSEFVKILVVLFLASFLDENKEALAAGTRSVGWLNIPSPQEWAPLVVMWGVSLLLLVFQKDLGTALIYFGTFLAMVYVATSRIVYAVFGMGLFLTGASASYFLFDHVRSRVEIWLNPWPLIDTTGYQVIQSIFAIGSGGVIGAGLGQGFPNLIPAVHTDFIFAAICEEMGLAGGVSVIILFMIFVYRGIKIALKTKDDFASLAAAGLTALLGLQAFIILAGVTKMLPLTGVTLPYMSYGGSSLVANFILLGLLLNISHEAEMRL</sequence>
<keyword evidence="8" id="KW-1185">Reference proteome</keyword>
<feature type="transmembrane region" description="Helical" evidence="6">
    <location>
        <begin position="111"/>
        <end position="128"/>
    </location>
</feature>
<evidence type="ECO:0000313" key="8">
    <source>
        <dbReference type="Proteomes" id="UP000298324"/>
    </source>
</evidence>
<dbReference type="GO" id="GO:0008360">
    <property type="term" value="P:regulation of cell shape"/>
    <property type="evidence" value="ECO:0007669"/>
    <property type="project" value="UniProtKB-KW"/>
</dbReference>
<feature type="transmembrane region" description="Helical" evidence="6">
    <location>
        <begin position="82"/>
        <end position="99"/>
    </location>
</feature>
<feature type="transmembrane region" description="Helical" evidence="6">
    <location>
        <begin position="28"/>
        <end position="48"/>
    </location>
</feature>
<feature type="transmembrane region" description="Helical" evidence="6">
    <location>
        <begin position="299"/>
        <end position="323"/>
    </location>
</feature>
<organism evidence="7 8">
    <name type="scientific">Pelotomaculum schinkii</name>
    <dbReference type="NCBI Taxonomy" id="78350"/>
    <lineage>
        <taxon>Bacteria</taxon>
        <taxon>Bacillati</taxon>
        <taxon>Bacillota</taxon>
        <taxon>Clostridia</taxon>
        <taxon>Eubacteriales</taxon>
        <taxon>Desulfotomaculaceae</taxon>
        <taxon>Pelotomaculum</taxon>
    </lineage>
</organism>
<dbReference type="GO" id="GO:0015648">
    <property type="term" value="F:lipid-linked peptidoglycan transporter activity"/>
    <property type="evidence" value="ECO:0007669"/>
    <property type="project" value="TreeGrafter"/>
</dbReference>
<dbReference type="PANTHER" id="PTHR30474:SF3">
    <property type="entry name" value="PEPTIDOGLYCAN GLYCOSYLTRANSFERASE RODA"/>
    <property type="match status" value="1"/>
</dbReference>
<reference evidence="7 8" key="1">
    <citation type="journal article" date="2018" name="Environ. Microbiol.">
        <title>Novel energy conservation strategies and behaviour of Pelotomaculum schinkii driving syntrophic propionate catabolism.</title>
        <authorList>
            <person name="Hidalgo-Ahumada C.A.P."/>
            <person name="Nobu M.K."/>
            <person name="Narihiro T."/>
            <person name="Tamaki H."/>
            <person name="Liu W.T."/>
            <person name="Kamagata Y."/>
            <person name="Stams A.J.M."/>
            <person name="Imachi H."/>
            <person name="Sousa D.Z."/>
        </authorList>
    </citation>
    <scope>NUCLEOTIDE SEQUENCE [LARGE SCALE GENOMIC DNA]</scope>
    <source>
        <strain evidence="7 8">HH</strain>
    </source>
</reference>
<dbReference type="GO" id="GO:0051301">
    <property type="term" value="P:cell division"/>
    <property type="evidence" value="ECO:0007669"/>
    <property type="project" value="InterPro"/>
</dbReference>
<evidence type="ECO:0000313" key="7">
    <source>
        <dbReference type="EMBL" id="TEB05734.1"/>
    </source>
</evidence>
<dbReference type="Pfam" id="PF01098">
    <property type="entry name" value="FTSW_RODA_SPOVE"/>
    <property type="match status" value="1"/>
</dbReference>
<comment type="subcellular location">
    <subcellularLocation>
        <location evidence="1">Membrane</location>
        <topology evidence="1">Multi-pass membrane protein</topology>
    </subcellularLocation>
</comment>
<dbReference type="GO" id="GO:0032153">
    <property type="term" value="C:cell division site"/>
    <property type="evidence" value="ECO:0007669"/>
    <property type="project" value="TreeGrafter"/>
</dbReference>
<feature type="transmembrane region" description="Helical" evidence="6">
    <location>
        <begin position="373"/>
        <end position="397"/>
    </location>
</feature>
<feature type="transmembrane region" description="Helical" evidence="6">
    <location>
        <begin position="140"/>
        <end position="156"/>
    </location>
</feature>
<evidence type="ECO:0000256" key="4">
    <source>
        <dbReference type="ARBA" id="ARBA00022989"/>
    </source>
</evidence>
<name>A0A4Y7R9W0_9FIRM</name>
<keyword evidence="4 6" id="KW-1133">Transmembrane helix</keyword>
<dbReference type="EMBL" id="QFGA01000002">
    <property type="protein sequence ID" value="TEB05734.1"/>
    <property type="molecule type" value="Genomic_DNA"/>
</dbReference>
<evidence type="ECO:0000256" key="2">
    <source>
        <dbReference type="ARBA" id="ARBA00022692"/>
    </source>
</evidence>
<keyword evidence="5 6" id="KW-0472">Membrane</keyword>
<feature type="transmembrane region" description="Helical" evidence="6">
    <location>
        <begin position="54"/>
        <end position="75"/>
    </location>
</feature>
<dbReference type="PANTHER" id="PTHR30474">
    <property type="entry name" value="CELL CYCLE PROTEIN"/>
    <property type="match status" value="1"/>
</dbReference>
<dbReference type="Proteomes" id="UP000298324">
    <property type="component" value="Unassembled WGS sequence"/>
</dbReference>
<keyword evidence="2 6" id="KW-0812">Transmembrane</keyword>
<feature type="transmembrane region" description="Helical" evidence="6">
    <location>
        <begin position="260"/>
        <end position="278"/>
    </location>
</feature>
<feature type="transmembrane region" description="Helical" evidence="6">
    <location>
        <begin position="216"/>
        <end position="232"/>
    </location>
</feature>
<dbReference type="GO" id="GO:0005886">
    <property type="term" value="C:plasma membrane"/>
    <property type="evidence" value="ECO:0007669"/>
    <property type="project" value="TreeGrafter"/>
</dbReference>
<feature type="transmembrane region" description="Helical" evidence="6">
    <location>
        <begin position="239"/>
        <end position="254"/>
    </location>
</feature>
<evidence type="ECO:0000256" key="3">
    <source>
        <dbReference type="ARBA" id="ARBA00022960"/>
    </source>
</evidence>